<dbReference type="InterPro" id="IPR010982">
    <property type="entry name" value="Lambda_DNA-bd_dom_sf"/>
</dbReference>
<dbReference type="EMBL" id="FLUN01000001">
    <property type="protein sequence ID" value="SBW01916.1"/>
    <property type="molecule type" value="Genomic_DNA"/>
</dbReference>
<dbReference type="AlphaFoldDB" id="A0A212JR43"/>
<dbReference type="PANTHER" id="PTHR46558:SF13">
    <property type="entry name" value="HTH-TYPE TRANSCRIPTIONAL REGULATOR IMMR"/>
    <property type="match status" value="1"/>
</dbReference>
<protein>
    <recommendedName>
        <fullName evidence="2">HTH cro/C1-type domain-containing protein</fullName>
    </recommendedName>
</protein>
<proteinExistence type="predicted"/>
<dbReference type="InterPro" id="IPR007159">
    <property type="entry name" value="SpoVT-AbrB_dom"/>
</dbReference>
<evidence type="ECO:0000259" key="2">
    <source>
        <dbReference type="PROSITE" id="PS50943"/>
    </source>
</evidence>
<dbReference type="Pfam" id="PF01381">
    <property type="entry name" value="HTH_3"/>
    <property type="match status" value="1"/>
</dbReference>
<dbReference type="Gene3D" id="1.10.260.40">
    <property type="entry name" value="lambda repressor-like DNA-binding domains"/>
    <property type="match status" value="1"/>
</dbReference>
<dbReference type="SUPFAM" id="SSF47413">
    <property type="entry name" value="lambda repressor-like DNA-binding domains"/>
    <property type="match status" value="1"/>
</dbReference>
<sequence>MLRKQGKFTQEDVAERLDVSRQAVAKWESGDSLPELDKCVALAKLYDVSLDDLVSGGEEETVPILPPKGKHVFGAVTLGERGQLVIPKKARDIFHFSPGDSLMILGDETLGGIAILKTELFLRSIEPLLDAVPRPVKDETNG</sequence>
<dbReference type="SMART" id="SM00966">
    <property type="entry name" value="SpoVT_AbrB"/>
    <property type="match status" value="1"/>
</dbReference>
<keyword evidence="1" id="KW-0238">DNA-binding</keyword>
<dbReference type="SMART" id="SM00530">
    <property type="entry name" value="HTH_XRE"/>
    <property type="match status" value="1"/>
</dbReference>
<organism evidence="3">
    <name type="scientific">uncultured Eubacteriales bacterium</name>
    <dbReference type="NCBI Taxonomy" id="172733"/>
    <lineage>
        <taxon>Bacteria</taxon>
        <taxon>Bacillati</taxon>
        <taxon>Bacillota</taxon>
        <taxon>Clostridia</taxon>
        <taxon>Eubacteriales</taxon>
        <taxon>environmental samples</taxon>
    </lineage>
</organism>
<evidence type="ECO:0000313" key="3">
    <source>
        <dbReference type="EMBL" id="SBW01916.1"/>
    </source>
</evidence>
<dbReference type="InterPro" id="IPR001387">
    <property type="entry name" value="Cro/C1-type_HTH"/>
</dbReference>
<dbReference type="CDD" id="cd00093">
    <property type="entry name" value="HTH_XRE"/>
    <property type="match status" value="1"/>
</dbReference>
<accession>A0A212JR43</accession>
<dbReference type="NCBIfam" id="TIGR01439">
    <property type="entry name" value="lp_hng_hel_AbrB"/>
    <property type="match status" value="1"/>
</dbReference>
<dbReference type="PANTHER" id="PTHR46558">
    <property type="entry name" value="TRACRIPTIONAL REGULATORY PROTEIN-RELATED-RELATED"/>
    <property type="match status" value="1"/>
</dbReference>
<dbReference type="PROSITE" id="PS50943">
    <property type="entry name" value="HTH_CROC1"/>
    <property type="match status" value="1"/>
</dbReference>
<gene>
    <name evidence="3" type="ORF">KL86CLO1_11565</name>
</gene>
<reference evidence="3" key="1">
    <citation type="submission" date="2016-04" db="EMBL/GenBank/DDBJ databases">
        <authorList>
            <person name="Evans L.H."/>
            <person name="Alamgir A."/>
            <person name="Owens N."/>
            <person name="Weber N.D."/>
            <person name="Virtaneva K."/>
            <person name="Barbian K."/>
            <person name="Babar A."/>
            <person name="Rosenke K."/>
        </authorList>
    </citation>
    <scope>NUCLEOTIDE SEQUENCE</scope>
    <source>
        <strain evidence="3">86</strain>
    </source>
</reference>
<dbReference type="InterPro" id="IPR037914">
    <property type="entry name" value="SpoVT-AbrB_sf"/>
</dbReference>
<evidence type="ECO:0000256" key="1">
    <source>
        <dbReference type="ARBA" id="ARBA00023125"/>
    </source>
</evidence>
<name>A0A212JR43_9FIRM</name>
<dbReference type="SUPFAM" id="SSF89447">
    <property type="entry name" value="AbrB/MazE/MraZ-like"/>
    <property type="match status" value="1"/>
</dbReference>
<feature type="domain" description="HTH cro/C1-type" evidence="2">
    <location>
        <begin position="2"/>
        <end position="53"/>
    </location>
</feature>
<dbReference type="GO" id="GO:0003677">
    <property type="term" value="F:DNA binding"/>
    <property type="evidence" value="ECO:0007669"/>
    <property type="project" value="UniProtKB-KW"/>
</dbReference>